<evidence type="ECO:0000256" key="1">
    <source>
        <dbReference type="ARBA" id="ARBA00007521"/>
    </source>
</evidence>
<dbReference type="InterPro" id="IPR003477">
    <property type="entry name" value="PemK-like"/>
</dbReference>
<dbReference type="InterPro" id="IPR011067">
    <property type="entry name" value="Plasmid_toxin/cell-grow_inhib"/>
</dbReference>
<sequence length="193" mass="21775">MDKKELMGGGVLLCRDTSLEAKVEALYKELDNFLSRLYEIENDEERNKQIKRAKLYVDWLNEKTIFIKNEKEFTGKHIQELKRGNVILIKLGFNIGEELGGPRPAIVLRDSKAGHKKVLVLPITSKKPLDYTNPIYVKIGFIKGLTGGIHWANVLNVSNLSKQRIQIPPDPKMVDSGALNRISAAIKAQIALR</sequence>
<comment type="similarity">
    <text evidence="1">Belongs to the PemK/MazF family.</text>
</comment>
<dbReference type="Gene3D" id="2.30.30.110">
    <property type="match status" value="1"/>
</dbReference>
<dbReference type="AlphaFoldDB" id="A0A9X4H5K9"/>
<gene>
    <name evidence="3" type="ORF">L7E55_15505</name>
</gene>
<organism evidence="3 4">
    <name type="scientific">Pelotomaculum isophthalicicum JI</name>
    <dbReference type="NCBI Taxonomy" id="947010"/>
    <lineage>
        <taxon>Bacteria</taxon>
        <taxon>Bacillati</taxon>
        <taxon>Bacillota</taxon>
        <taxon>Clostridia</taxon>
        <taxon>Eubacteriales</taxon>
        <taxon>Desulfotomaculaceae</taxon>
        <taxon>Pelotomaculum</taxon>
    </lineage>
</organism>
<evidence type="ECO:0000313" key="4">
    <source>
        <dbReference type="Proteomes" id="UP001154312"/>
    </source>
</evidence>
<keyword evidence="2" id="KW-1277">Toxin-antitoxin system</keyword>
<evidence type="ECO:0000256" key="2">
    <source>
        <dbReference type="ARBA" id="ARBA00022649"/>
    </source>
</evidence>
<evidence type="ECO:0000313" key="3">
    <source>
        <dbReference type="EMBL" id="MDF9409738.1"/>
    </source>
</evidence>
<name>A0A9X4H5K9_9FIRM</name>
<accession>A0A9X4H5K9</accession>
<dbReference type="RefSeq" id="WP_277445245.1">
    <property type="nucleotide sequence ID" value="NZ_JAKOAV010000040.1"/>
</dbReference>
<protein>
    <submittedName>
        <fullName evidence="3">Type II toxin-antitoxin system PemK/MazF family toxin</fullName>
    </submittedName>
</protein>
<dbReference type="EMBL" id="JAKOAV010000040">
    <property type="protein sequence ID" value="MDF9409738.1"/>
    <property type="molecule type" value="Genomic_DNA"/>
</dbReference>
<dbReference type="GO" id="GO:0003677">
    <property type="term" value="F:DNA binding"/>
    <property type="evidence" value="ECO:0007669"/>
    <property type="project" value="InterPro"/>
</dbReference>
<comment type="caution">
    <text evidence="3">The sequence shown here is derived from an EMBL/GenBank/DDBJ whole genome shotgun (WGS) entry which is preliminary data.</text>
</comment>
<keyword evidence="4" id="KW-1185">Reference proteome</keyword>
<dbReference type="Pfam" id="PF02452">
    <property type="entry name" value="PemK_toxin"/>
    <property type="match status" value="1"/>
</dbReference>
<proteinExistence type="inferred from homology"/>
<reference evidence="3" key="1">
    <citation type="submission" date="2022-02" db="EMBL/GenBank/DDBJ databases">
        <authorList>
            <person name="Leng L."/>
        </authorList>
    </citation>
    <scope>NUCLEOTIDE SEQUENCE</scope>
    <source>
        <strain evidence="3">JI</strain>
    </source>
</reference>
<dbReference type="Proteomes" id="UP001154312">
    <property type="component" value="Unassembled WGS sequence"/>
</dbReference>
<dbReference type="SUPFAM" id="SSF50118">
    <property type="entry name" value="Cell growth inhibitor/plasmid maintenance toxic component"/>
    <property type="match status" value="1"/>
</dbReference>